<evidence type="ECO:0000256" key="8">
    <source>
        <dbReference type="ARBA" id="ARBA00023136"/>
    </source>
</evidence>
<evidence type="ECO:0000256" key="4">
    <source>
        <dbReference type="ARBA" id="ARBA00022792"/>
    </source>
</evidence>
<dbReference type="InterPro" id="IPR007863">
    <property type="entry name" value="Peptidase_M16_C"/>
</dbReference>
<feature type="domain" description="Peptidase M16 C-terminal" evidence="12">
    <location>
        <begin position="211"/>
        <end position="362"/>
    </location>
</feature>
<feature type="domain" description="Peptidase M16 N-terminal" evidence="11">
    <location>
        <begin position="39"/>
        <end position="183"/>
    </location>
</feature>
<dbReference type="FunCoup" id="F4R852">
    <property type="interactions" value="217"/>
</dbReference>
<protein>
    <recommendedName>
        <fullName evidence="10">Cytochrome b-c1 complex subunit 2, mitochondrial</fullName>
    </recommendedName>
</protein>
<evidence type="ECO:0000256" key="7">
    <source>
        <dbReference type="ARBA" id="ARBA00023128"/>
    </source>
</evidence>
<evidence type="ECO:0000256" key="9">
    <source>
        <dbReference type="ARBA" id="ARBA00038146"/>
    </source>
</evidence>
<evidence type="ECO:0000256" key="10">
    <source>
        <dbReference type="ARBA" id="ARBA00040751"/>
    </source>
</evidence>
<dbReference type="Pfam" id="PF00675">
    <property type="entry name" value="Peptidase_M16"/>
    <property type="match status" value="1"/>
</dbReference>
<dbReference type="OrthoDB" id="6369905at2759"/>
<evidence type="ECO:0000259" key="11">
    <source>
        <dbReference type="Pfam" id="PF00675"/>
    </source>
</evidence>
<dbReference type="InterPro" id="IPR011249">
    <property type="entry name" value="Metalloenz_LuxS/M16"/>
</dbReference>
<dbReference type="EMBL" id="GL883092">
    <property type="protein sequence ID" value="EGG11432.1"/>
    <property type="molecule type" value="Genomic_DNA"/>
</dbReference>
<dbReference type="PANTHER" id="PTHR11851:SF209">
    <property type="entry name" value="CYTOCHROME B-C1 COMPLEX SUBUNIT 2, MITOCHONDRIAL"/>
    <property type="match status" value="1"/>
</dbReference>
<sequence length="442" mass="47651">MIKITSPASLLRSITRTYATHSTLSPTSISSHQTSNGLKVLSTSDQSKLTASISVFIKAGSRHQTLPGLSHVLKNLVFKSTQKRSALSVVREAELLGGVLTSTLTREHLILNAEFIKGNEAFFAELLGDVLTCSKFLPHEFNEEVIPGVISDYHQAQLDPNVKAIDLAHQLAFRRGLGDSLFATPHTEISHQSAVDFAIQSFGQSSQNLVVGTGIESDSLVKLVDQFFRPTTSTSLSSTSEKSKYYGGELRLSHVEGSHGGKDTFLIGFEGGDHSSRSEFTILQHLLGSSPSLIKWSNGTTPMASLPLKSFHLPYSDSGLFGFIINAPSDQVKSVTHQALSELKKIAAGNGIDEESVTRAVKKAQFLVASGLESNLIKAETIGSQIHGTGPSPQQVQDIYSSYSQVKPDAVIKAAKNLLNTRPTTVAIGNVHKMPFHDDLGF</sequence>
<dbReference type="FunFam" id="3.30.830.10:FF:000039">
    <property type="entry name" value="Ubiquinol-cytochrome c reductase core subunit 2"/>
    <property type="match status" value="1"/>
</dbReference>
<dbReference type="FunFam" id="3.30.830.10:FF:000021">
    <property type="entry name" value="Cytochrome b-c1 complex subunit 2"/>
    <property type="match status" value="1"/>
</dbReference>
<keyword evidence="4" id="KW-0999">Mitochondrion inner membrane</keyword>
<dbReference type="KEGG" id="mlr:MELLADRAFT_41910"/>
<keyword evidence="14" id="KW-1185">Reference proteome</keyword>
<evidence type="ECO:0000256" key="1">
    <source>
        <dbReference type="ARBA" id="ARBA00004443"/>
    </source>
</evidence>
<dbReference type="VEuPathDB" id="FungiDB:MELLADRAFT_41910"/>
<dbReference type="GO" id="GO:0046872">
    <property type="term" value="F:metal ion binding"/>
    <property type="evidence" value="ECO:0007669"/>
    <property type="project" value="InterPro"/>
</dbReference>
<dbReference type="AlphaFoldDB" id="F4R852"/>
<dbReference type="InParanoid" id="F4R852"/>
<dbReference type="GO" id="GO:0005743">
    <property type="term" value="C:mitochondrial inner membrane"/>
    <property type="evidence" value="ECO:0007669"/>
    <property type="project" value="UniProtKB-SubCell"/>
</dbReference>
<evidence type="ECO:0000259" key="12">
    <source>
        <dbReference type="Pfam" id="PF05193"/>
    </source>
</evidence>
<name>F4R852_MELLP</name>
<comment type="subcellular location">
    <subcellularLocation>
        <location evidence="1">Mitochondrion inner membrane</location>
        <topology evidence="1">Peripheral membrane protein</topology>
        <orientation evidence="1">Matrix side</orientation>
    </subcellularLocation>
</comment>
<reference evidence="14" key="1">
    <citation type="journal article" date="2011" name="Proc. Natl. Acad. Sci. U.S.A.">
        <title>Obligate biotrophy features unraveled by the genomic analysis of rust fungi.</title>
        <authorList>
            <person name="Duplessis S."/>
            <person name="Cuomo C.A."/>
            <person name="Lin Y.-C."/>
            <person name="Aerts A."/>
            <person name="Tisserant E."/>
            <person name="Veneault-Fourrey C."/>
            <person name="Joly D.L."/>
            <person name="Hacquard S."/>
            <person name="Amselem J."/>
            <person name="Cantarel B.L."/>
            <person name="Chiu R."/>
            <person name="Coutinho P.M."/>
            <person name="Feau N."/>
            <person name="Field M."/>
            <person name="Frey P."/>
            <person name="Gelhaye E."/>
            <person name="Goldberg J."/>
            <person name="Grabherr M.G."/>
            <person name="Kodira C.D."/>
            <person name="Kohler A."/>
            <person name="Kuees U."/>
            <person name="Lindquist E.A."/>
            <person name="Lucas S.M."/>
            <person name="Mago R."/>
            <person name="Mauceli E."/>
            <person name="Morin E."/>
            <person name="Murat C."/>
            <person name="Pangilinan J.L."/>
            <person name="Park R."/>
            <person name="Pearson M."/>
            <person name="Quesneville H."/>
            <person name="Rouhier N."/>
            <person name="Sakthikumar S."/>
            <person name="Salamov A.A."/>
            <person name="Schmutz J."/>
            <person name="Selles B."/>
            <person name="Shapiro H."/>
            <person name="Tanguay P."/>
            <person name="Tuskan G.A."/>
            <person name="Henrissat B."/>
            <person name="Van de Peer Y."/>
            <person name="Rouze P."/>
            <person name="Ellis J.G."/>
            <person name="Dodds P.N."/>
            <person name="Schein J.E."/>
            <person name="Zhong S."/>
            <person name="Hamelin R.C."/>
            <person name="Grigoriev I.V."/>
            <person name="Szabo L.J."/>
            <person name="Martin F."/>
        </authorList>
    </citation>
    <scope>NUCLEOTIDE SEQUENCE [LARGE SCALE GENOMIC DNA]</scope>
    <source>
        <strain evidence="14">98AG31 / pathotype 3-4-7</strain>
    </source>
</reference>
<evidence type="ECO:0000313" key="13">
    <source>
        <dbReference type="EMBL" id="EGG11432.1"/>
    </source>
</evidence>
<evidence type="ECO:0000313" key="14">
    <source>
        <dbReference type="Proteomes" id="UP000001072"/>
    </source>
</evidence>
<dbReference type="RefSeq" id="XP_007405067.1">
    <property type="nucleotide sequence ID" value="XM_007405005.1"/>
</dbReference>
<evidence type="ECO:0000256" key="2">
    <source>
        <dbReference type="ARBA" id="ARBA00022448"/>
    </source>
</evidence>
<dbReference type="InterPro" id="IPR050361">
    <property type="entry name" value="MPP/UQCRC_Complex"/>
</dbReference>
<keyword evidence="5" id="KW-0809">Transit peptide</keyword>
<dbReference type="Proteomes" id="UP000001072">
    <property type="component" value="Unassembled WGS sequence"/>
</dbReference>
<dbReference type="HOGENOM" id="CLU_009902_0_1_1"/>
<dbReference type="eggNOG" id="KOG2583">
    <property type="taxonomic scope" value="Eukaryota"/>
</dbReference>
<evidence type="ECO:0000256" key="6">
    <source>
        <dbReference type="ARBA" id="ARBA00022982"/>
    </source>
</evidence>
<comment type="similarity">
    <text evidence="9">Belongs to the peptidase M16 family. UQCRC2/QCR2 subfamily.</text>
</comment>
<accession>F4R852</accession>
<proteinExistence type="inferred from homology"/>
<keyword evidence="7" id="KW-0496">Mitochondrion</keyword>
<dbReference type="GeneID" id="18928016"/>
<dbReference type="Gene3D" id="3.30.830.10">
    <property type="entry name" value="Metalloenzyme, LuxS/M16 peptidase-like"/>
    <property type="match status" value="2"/>
</dbReference>
<dbReference type="Pfam" id="PF05193">
    <property type="entry name" value="Peptidase_M16_C"/>
    <property type="match status" value="1"/>
</dbReference>
<evidence type="ECO:0000256" key="3">
    <source>
        <dbReference type="ARBA" id="ARBA00022660"/>
    </source>
</evidence>
<dbReference type="SUPFAM" id="SSF63411">
    <property type="entry name" value="LuxS/MPP-like metallohydrolase"/>
    <property type="match status" value="2"/>
</dbReference>
<keyword evidence="2" id="KW-0813">Transport</keyword>
<keyword evidence="6" id="KW-0249">Electron transport</keyword>
<organism evidence="14">
    <name type="scientific">Melampsora larici-populina (strain 98AG31 / pathotype 3-4-7)</name>
    <name type="common">Poplar leaf rust fungus</name>
    <dbReference type="NCBI Taxonomy" id="747676"/>
    <lineage>
        <taxon>Eukaryota</taxon>
        <taxon>Fungi</taxon>
        <taxon>Dikarya</taxon>
        <taxon>Basidiomycota</taxon>
        <taxon>Pucciniomycotina</taxon>
        <taxon>Pucciniomycetes</taxon>
        <taxon>Pucciniales</taxon>
        <taxon>Melampsoraceae</taxon>
        <taxon>Melampsora</taxon>
    </lineage>
</organism>
<evidence type="ECO:0000256" key="5">
    <source>
        <dbReference type="ARBA" id="ARBA00022946"/>
    </source>
</evidence>
<keyword evidence="8" id="KW-0472">Membrane</keyword>
<dbReference type="PANTHER" id="PTHR11851">
    <property type="entry name" value="METALLOPROTEASE"/>
    <property type="match status" value="1"/>
</dbReference>
<gene>
    <name evidence="13" type="ORF">MELLADRAFT_41910</name>
</gene>
<dbReference type="InterPro" id="IPR011765">
    <property type="entry name" value="Pept_M16_N"/>
</dbReference>
<keyword evidence="3" id="KW-0679">Respiratory chain</keyword>
<dbReference type="STRING" id="747676.F4R852"/>